<dbReference type="EMBL" id="KZ613953">
    <property type="protein sequence ID" value="PMD34937.1"/>
    <property type="molecule type" value="Genomic_DNA"/>
</dbReference>
<feature type="compositionally biased region" description="Low complexity" evidence="1">
    <location>
        <begin position="786"/>
        <end position="800"/>
    </location>
</feature>
<dbReference type="AlphaFoldDB" id="A0A2J6R8V0"/>
<evidence type="ECO:0000259" key="3">
    <source>
        <dbReference type="Pfam" id="PF17390"/>
    </source>
</evidence>
<feature type="compositionally biased region" description="Basic and acidic residues" evidence="1">
    <location>
        <begin position="776"/>
        <end position="785"/>
    </location>
</feature>
<dbReference type="InterPro" id="IPR012341">
    <property type="entry name" value="6hp_glycosidase-like_sf"/>
</dbReference>
<dbReference type="InterPro" id="IPR008928">
    <property type="entry name" value="6-hairpin_glycosidase_sf"/>
</dbReference>
<dbReference type="Gene3D" id="2.60.420.10">
    <property type="entry name" value="Maltose phosphorylase, domain 3"/>
    <property type="match status" value="1"/>
</dbReference>
<feature type="domain" description="Alpha-L-rhamnosidase six-hairpin glycosidase" evidence="2">
    <location>
        <begin position="369"/>
        <end position="570"/>
    </location>
</feature>
<dbReference type="InterPro" id="IPR035396">
    <property type="entry name" value="Bac_rhamnosid6H"/>
</dbReference>
<dbReference type="OrthoDB" id="10036721at2759"/>
<dbReference type="PANTHER" id="PTHR34987:SF4">
    <property type="entry name" value="ALPHA-L-RHAMNOSIDASE C-TERMINAL DOMAIN-CONTAINING PROTEIN"/>
    <property type="match status" value="1"/>
</dbReference>
<dbReference type="STRING" id="1149755.A0A2J6R8V0"/>
<dbReference type="PANTHER" id="PTHR34987">
    <property type="entry name" value="C, PUTATIVE (AFU_ORTHOLOGUE AFUA_3G02880)-RELATED"/>
    <property type="match status" value="1"/>
</dbReference>
<gene>
    <name evidence="4" type="ORF">L207DRAFT_557292</name>
</gene>
<dbReference type="GO" id="GO:0005975">
    <property type="term" value="P:carbohydrate metabolic process"/>
    <property type="evidence" value="ECO:0007669"/>
    <property type="project" value="InterPro"/>
</dbReference>
<dbReference type="Proteomes" id="UP000235786">
    <property type="component" value="Unassembled WGS sequence"/>
</dbReference>
<dbReference type="Pfam" id="PF17389">
    <property type="entry name" value="Bac_rhamnosid6H"/>
    <property type="match status" value="1"/>
</dbReference>
<evidence type="ECO:0000259" key="2">
    <source>
        <dbReference type="Pfam" id="PF17389"/>
    </source>
</evidence>
<feature type="region of interest" description="Disordered" evidence="1">
    <location>
        <begin position="772"/>
        <end position="816"/>
    </location>
</feature>
<accession>A0A2J6R8V0</accession>
<name>A0A2J6R8V0_HYAVF</name>
<organism evidence="4 5">
    <name type="scientific">Hyaloscypha variabilis (strain UAMH 11265 / GT02V1 / F)</name>
    <name type="common">Meliniomyces variabilis</name>
    <dbReference type="NCBI Taxonomy" id="1149755"/>
    <lineage>
        <taxon>Eukaryota</taxon>
        <taxon>Fungi</taxon>
        <taxon>Dikarya</taxon>
        <taxon>Ascomycota</taxon>
        <taxon>Pezizomycotina</taxon>
        <taxon>Leotiomycetes</taxon>
        <taxon>Helotiales</taxon>
        <taxon>Hyaloscyphaceae</taxon>
        <taxon>Hyaloscypha</taxon>
        <taxon>Hyaloscypha variabilis</taxon>
    </lineage>
</organism>
<dbReference type="InterPro" id="IPR035398">
    <property type="entry name" value="Bac_rhamnosid_C"/>
</dbReference>
<proteinExistence type="predicted"/>
<dbReference type="Gene3D" id="2.60.120.560">
    <property type="entry name" value="Exo-inulinase, domain 1"/>
    <property type="match status" value="1"/>
</dbReference>
<keyword evidence="4" id="KW-0378">Hydrolase</keyword>
<evidence type="ECO:0000256" key="1">
    <source>
        <dbReference type="SAM" id="MobiDB-lite"/>
    </source>
</evidence>
<feature type="domain" description="Alpha-L-rhamnosidase C-terminal" evidence="3">
    <location>
        <begin position="704"/>
        <end position="768"/>
    </location>
</feature>
<evidence type="ECO:0000313" key="5">
    <source>
        <dbReference type="Proteomes" id="UP000235786"/>
    </source>
</evidence>
<protein>
    <submittedName>
        <fullName evidence="4">Glycoside hydrolase family 78 protein</fullName>
    </submittedName>
</protein>
<sequence length="838" mass="91232">MAAPNNSSSVPVRFWTKSSTEKPVPQTIELSTFDGGVSEIILDYGRAVGGIPFFETADVQCEDGVATLEVIYTETRAGIDKEKGDGPFLLFSNAMDTYRVNTHTFRCSHETKYAESRFAQKSQRFQRLILKTPNSSITFSTIGFRHQRPAALSKSTFKCSNELLNRIWEDGVRTVDMCTVDAGETAEAWDVTEEGTRIAGQHWAPCRFGTRWEDKVVEFEVKIESGGASWGVHMVANGLIFCLDVATRSLAAVEGLSNTDGIFPPVPRGTWSLPELDLTGWLKVKVTALGGNVVVEIQGEKVASVSGLNLHPILGGNNNSGSIAFGGPAQYTSVYRSLLVQDIQGNILYKNTFLPVDKQRTLADFAVGTNQLACTIDGAKRDRACFSGDLFVMGRSIAYSTARLDAILGSITLLSSHQTSDGYIGNLCPIQAPVHGEVGMEPPTYAFYSLSYALALIVVTKEYWLQSGDFTTVKNIWGRFEKLISFAERFKDARGLIVAPPPLSMDWLPLGGPHFGASGKINLTLLDALQSMSQMSTSVGVQDSFSPRAQDLRKSIISHLWNEEAGILRMTDTVSPNGICQDINAYSSTLGISPAHQNTIEILASTNQSPLAFQNLERWDKSKIISPYACGFAAEALFTQGEGLKAVNLIEKVWGDMSDPSNPNYSGGHWEAMVEDGTPVHDDTSLVHGWSTWPVFLLPKYLAGLEPVEPGWVKWKVQPVLAGLESVDVQLSTPSGEIAVSVQIKEEERTGEIIVAAPQGTAGEVHPPLGWQISDHPTDQIHKDVPSPSSSSMGKPGSSSIEKGTAEVVEDVDNSEQVRGNKSSGLWEFFRSLLGRCF</sequence>
<dbReference type="Gene3D" id="1.50.10.10">
    <property type="match status" value="1"/>
</dbReference>
<dbReference type="SUPFAM" id="SSF48208">
    <property type="entry name" value="Six-hairpin glycosidases"/>
    <property type="match status" value="1"/>
</dbReference>
<evidence type="ECO:0000313" key="4">
    <source>
        <dbReference type="EMBL" id="PMD34937.1"/>
    </source>
</evidence>
<dbReference type="GO" id="GO:0016787">
    <property type="term" value="F:hydrolase activity"/>
    <property type="evidence" value="ECO:0007669"/>
    <property type="project" value="UniProtKB-KW"/>
</dbReference>
<reference evidence="4 5" key="1">
    <citation type="submission" date="2016-04" db="EMBL/GenBank/DDBJ databases">
        <title>A degradative enzymes factory behind the ericoid mycorrhizal symbiosis.</title>
        <authorList>
            <consortium name="DOE Joint Genome Institute"/>
            <person name="Martino E."/>
            <person name="Morin E."/>
            <person name="Grelet G."/>
            <person name="Kuo A."/>
            <person name="Kohler A."/>
            <person name="Daghino S."/>
            <person name="Barry K."/>
            <person name="Choi C."/>
            <person name="Cichocki N."/>
            <person name="Clum A."/>
            <person name="Copeland A."/>
            <person name="Hainaut M."/>
            <person name="Haridas S."/>
            <person name="Labutti K."/>
            <person name="Lindquist E."/>
            <person name="Lipzen A."/>
            <person name="Khouja H.-R."/>
            <person name="Murat C."/>
            <person name="Ohm R."/>
            <person name="Olson A."/>
            <person name="Spatafora J."/>
            <person name="Veneault-Fourrey C."/>
            <person name="Henrissat B."/>
            <person name="Grigoriev I."/>
            <person name="Martin F."/>
            <person name="Perotto S."/>
        </authorList>
    </citation>
    <scope>NUCLEOTIDE SEQUENCE [LARGE SCALE GENOMIC DNA]</scope>
    <source>
        <strain evidence="4 5">F</strain>
    </source>
</reference>
<keyword evidence="5" id="KW-1185">Reference proteome</keyword>
<dbReference type="Pfam" id="PF17390">
    <property type="entry name" value="Bac_rhamnosid_C"/>
    <property type="match status" value="1"/>
</dbReference>